<protein>
    <submittedName>
        <fullName evidence="1">Uncharacterized protein</fullName>
    </submittedName>
</protein>
<dbReference type="EMBL" id="PQFF01000274">
    <property type="protein sequence ID" value="RHZ67603.1"/>
    <property type="molecule type" value="Genomic_DNA"/>
</dbReference>
<dbReference type="AlphaFoldDB" id="A0A397I2X0"/>
<evidence type="ECO:0000313" key="1">
    <source>
        <dbReference type="EMBL" id="RHZ67603.1"/>
    </source>
</evidence>
<organism evidence="1 2">
    <name type="scientific">Diversispora epigaea</name>
    <dbReference type="NCBI Taxonomy" id="1348612"/>
    <lineage>
        <taxon>Eukaryota</taxon>
        <taxon>Fungi</taxon>
        <taxon>Fungi incertae sedis</taxon>
        <taxon>Mucoromycota</taxon>
        <taxon>Glomeromycotina</taxon>
        <taxon>Glomeromycetes</taxon>
        <taxon>Diversisporales</taxon>
        <taxon>Diversisporaceae</taxon>
        <taxon>Diversispora</taxon>
    </lineage>
</organism>
<gene>
    <name evidence="1" type="ORF">Glove_300g19</name>
</gene>
<dbReference type="OrthoDB" id="448649at2759"/>
<name>A0A397I2X0_9GLOM</name>
<keyword evidence="2" id="KW-1185">Reference proteome</keyword>
<accession>A0A397I2X0</accession>
<reference evidence="1 2" key="1">
    <citation type="submission" date="2018-08" db="EMBL/GenBank/DDBJ databases">
        <title>Genome and evolution of the arbuscular mycorrhizal fungus Diversispora epigaea (formerly Glomus versiforme) and its bacterial endosymbionts.</title>
        <authorList>
            <person name="Sun X."/>
            <person name="Fei Z."/>
            <person name="Harrison M."/>
        </authorList>
    </citation>
    <scope>NUCLEOTIDE SEQUENCE [LARGE SCALE GENOMIC DNA]</scope>
    <source>
        <strain evidence="1 2">IT104</strain>
    </source>
</reference>
<dbReference type="Proteomes" id="UP000266861">
    <property type="component" value="Unassembled WGS sequence"/>
</dbReference>
<proteinExistence type="predicted"/>
<sequence>MPRESLKELLKESLHDRLEELVHELDFCIKLSKVEKKSSSAIGAAIQMQNNPLAQNHALRMNLIPDLLKSLEENEFIFFGSWCELFQFTLLEHIVDDGDDDDSIKNHKKKYLEKYQ</sequence>
<comment type="caution">
    <text evidence="1">The sequence shown here is derived from an EMBL/GenBank/DDBJ whole genome shotgun (WGS) entry which is preliminary data.</text>
</comment>
<evidence type="ECO:0000313" key="2">
    <source>
        <dbReference type="Proteomes" id="UP000266861"/>
    </source>
</evidence>